<comment type="caution">
    <text evidence="10">The sequence shown here is derived from an EMBL/GenBank/DDBJ whole genome shotgun (WGS) entry which is preliminary data.</text>
</comment>
<evidence type="ECO:0000256" key="7">
    <source>
        <dbReference type="RuleBase" id="RU000304"/>
    </source>
</evidence>
<keyword evidence="11" id="KW-1185">Reference proteome</keyword>
<sequence length="296" mass="33668">MDLTHSTSINHTHLPRTMSSQYRKYAPSTSTVAPRRRPLSTLSTNYPYDEHEDNLVRKSKDVLKSRPTDEDDLYEVPRGNANNRHLLNVNGAGRWDLESVINVPARAELEEYRRVAGRGAGTGDRRMISTSIEDYEIKELLGSGGFGKVYRAVGIGGQFKDKEVAIKMIDKSKTRTPALRRRIANEVEIQCQLSHPSILTLHDYFEDQDGVYMVMELCAGGELYQYLQCRRRPLSEPEARGVMEQLVHGLLYMHKNGILHRDLKLSNVLLTDKFDVVHLDAVRSNTVSDLLPLHRV</sequence>
<gene>
    <name evidence="10" type="ORF">BC938DRAFT_480670</name>
</gene>
<evidence type="ECO:0000256" key="1">
    <source>
        <dbReference type="ARBA" id="ARBA00022527"/>
    </source>
</evidence>
<evidence type="ECO:0000256" key="3">
    <source>
        <dbReference type="ARBA" id="ARBA00022741"/>
    </source>
</evidence>
<feature type="binding site" evidence="6">
    <location>
        <position position="167"/>
    </location>
    <ligand>
        <name>ATP</name>
        <dbReference type="ChEBI" id="CHEBI:30616"/>
    </ligand>
</feature>
<dbReference type="PANTHER" id="PTHR24345">
    <property type="entry name" value="SERINE/THREONINE-PROTEIN KINASE PLK"/>
    <property type="match status" value="1"/>
</dbReference>
<evidence type="ECO:0000256" key="5">
    <source>
        <dbReference type="ARBA" id="ARBA00022840"/>
    </source>
</evidence>
<dbReference type="Gene3D" id="1.10.510.10">
    <property type="entry name" value="Transferase(Phosphotransferase) domain 1"/>
    <property type="match status" value="1"/>
</dbReference>
<evidence type="ECO:0000256" key="8">
    <source>
        <dbReference type="SAM" id="MobiDB-lite"/>
    </source>
</evidence>
<evidence type="ECO:0000313" key="11">
    <source>
        <dbReference type="Proteomes" id="UP000274822"/>
    </source>
</evidence>
<evidence type="ECO:0000313" key="10">
    <source>
        <dbReference type="EMBL" id="RUS29434.1"/>
    </source>
</evidence>
<dbReference type="EMBL" id="RBNJ01005161">
    <property type="protein sequence ID" value="RUS29434.1"/>
    <property type="molecule type" value="Genomic_DNA"/>
</dbReference>
<keyword evidence="1 7" id="KW-0723">Serine/threonine-protein kinase</keyword>
<dbReference type="SUPFAM" id="SSF56112">
    <property type="entry name" value="Protein kinase-like (PK-like)"/>
    <property type="match status" value="1"/>
</dbReference>
<evidence type="ECO:0000256" key="4">
    <source>
        <dbReference type="ARBA" id="ARBA00022777"/>
    </source>
</evidence>
<dbReference type="PROSITE" id="PS00108">
    <property type="entry name" value="PROTEIN_KINASE_ST"/>
    <property type="match status" value="1"/>
</dbReference>
<evidence type="ECO:0000259" key="9">
    <source>
        <dbReference type="PROSITE" id="PS50011"/>
    </source>
</evidence>
<dbReference type="PROSITE" id="PS50011">
    <property type="entry name" value="PROTEIN_KINASE_DOM"/>
    <property type="match status" value="1"/>
</dbReference>
<accession>A0A433QI62</accession>
<keyword evidence="4 10" id="KW-0418">Kinase</keyword>
<feature type="region of interest" description="Disordered" evidence="8">
    <location>
        <begin position="1"/>
        <end position="53"/>
    </location>
</feature>
<name>A0A433QI62_9FUNG</name>
<feature type="compositionally biased region" description="Polar residues" evidence="8">
    <location>
        <begin position="1"/>
        <end position="32"/>
    </location>
</feature>
<dbReference type="Pfam" id="PF00069">
    <property type="entry name" value="Pkinase"/>
    <property type="match status" value="1"/>
</dbReference>
<dbReference type="GO" id="GO:0005524">
    <property type="term" value="F:ATP binding"/>
    <property type="evidence" value="ECO:0007669"/>
    <property type="project" value="UniProtKB-UniRule"/>
</dbReference>
<keyword evidence="3 6" id="KW-0547">Nucleotide-binding</keyword>
<proteinExistence type="inferred from homology"/>
<dbReference type="PROSITE" id="PS00107">
    <property type="entry name" value="PROTEIN_KINASE_ATP"/>
    <property type="match status" value="1"/>
</dbReference>
<dbReference type="AlphaFoldDB" id="A0A433QI62"/>
<dbReference type="GO" id="GO:0005634">
    <property type="term" value="C:nucleus"/>
    <property type="evidence" value="ECO:0007669"/>
    <property type="project" value="TreeGrafter"/>
</dbReference>
<dbReference type="InterPro" id="IPR000719">
    <property type="entry name" value="Prot_kinase_dom"/>
</dbReference>
<comment type="similarity">
    <text evidence="7">Belongs to the protein kinase superfamily.</text>
</comment>
<reference evidence="10 11" key="1">
    <citation type="journal article" date="2018" name="New Phytol.">
        <title>Phylogenomics of Endogonaceae and evolution of mycorrhizas within Mucoromycota.</title>
        <authorList>
            <person name="Chang Y."/>
            <person name="Desiro A."/>
            <person name="Na H."/>
            <person name="Sandor L."/>
            <person name="Lipzen A."/>
            <person name="Clum A."/>
            <person name="Barry K."/>
            <person name="Grigoriev I.V."/>
            <person name="Martin F.M."/>
            <person name="Stajich J.E."/>
            <person name="Smith M.E."/>
            <person name="Bonito G."/>
            <person name="Spatafora J.W."/>
        </authorList>
    </citation>
    <scope>NUCLEOTIDE SEQUENCE [LARGE SCALE GENOMIC DNA]</scope>
    <source>
        <strain evidence="10 11">AD002</strain>
    </source>
</reference>
<organism evidence="10 11">
    <name type="scientific">Jimgerdemannia flammicorona</name>
    <dbReference type="NCBI Taxonomy" id="994334"/>
    <lineage>
        <taxon>Eukaryota</taxon>
        <taxon>Fungi</taxon>
        <taxon>Fungi incertae sedis</taxon>
        <taxon>Mucoromycota</taxon>
        <taxon>Mucoromycotina</taxon>
        <taxon>Endogonomycetes</taxon>
        <taxon>Endogonales</taxon>
        <taxon>Endogonaceae</taxon>
        <taxon>Jimgerdemannia</taxon>
    </lineage>
</organism>
<evidence type="ECO:0000256" key="2">
    <source>
        <dbReference type="ARBA" id="ARBA00022679"/>
    </source>
</evidence>
<keyword evidence="2" id="KW-0808">Transferase</keyword>
<dbReference type="GO" id="GO:0004674">
    <property type="term" value="F:protein serine/threonine kinase activity"/>
    <property type="evidence" value="ECO:0007669"/>
    <property type="project" value="UniProtKB-KW"/>
</dbReference>
<dbReference type="Proteomes" id="UP000274822">
    <property type="component" value="Unassembled WGS sequence"/>
</dbReference>
<dbReference type="InterPro" id="IPR017441">
    <property type="entry name" value="Protein_kinase_ATP_BS"/>
</dbReference>
<protein>
    <submittedName>
        <fullName evidence="10">Kinase-like domain-containing protein</fullName>
    </submittedName>
</protein>
<evidence type="ECO:0000256" key="6">
    <source>
        <dbReference type="PROSITE-ProRule" id="PRU10141"/>
    </source>
</evidence>
<dbReference type="SMART" id="SM00220">
    <property type="entry name" value="S_TKc"/>
    <property type="match status" value="1"/>
</dbReference>
<dbReference type="PANTHER" id="PTHR24345:SF91">
    <property type="entry name" value="SERINE_THREONINE-PROTEIN KINASE PLK4"/>
    <property type="match status" value="1"/>
</dbReference>
<feature type="domain" description="Protein kinase" evidence="9">
    <location>
        <begin position="135"/>
        <end position="296"/>
    </location>
</feature>
<keyword evidence="5 6" id="KW-0067">ATP-binding</keyword>
<dbReference type="FunFam" id="3.30.200.20:FF:000042">
    <property type="entry name" value="Aurora kinase A"/>
    <property type="match status" value="1"/>
</dbReference>
<dbReference type="InterPro" id="IPR011009">
    <property type="entry name" value="Kinase-like_dom_sf"/>
</dbReference>
<dbReference type="InterPro" id="IPR008271">
    <property type="entry name" value="Ser/Thr_kinase_AS"/>
</dbReference>